<evidence type="ECO:0000313" key="1">
    <source>
        <dbReference type="EMBL" id="OIW32243.1"/>
    </source>
</evidence>
<organism evidence="1 2">
    <name type="scientific">Coniochaeta ligniaria NRRL 30616</name>
    <dbReference type="NCBI Taxonomy" id="1408157"/>
    <lineage>
        <taxon>Eukaryota</taxon>
        <taxon>Fungi</taxon>
        <taxon>Dikarya</taxon>
        <taxon>Ascomycota</taxon>
        <taxon>Pezizomycotina</taxon>
        <taxon>Sordariomycetes</taxon>
        <taxon>Sordariomycetidae</taxon>
        <taxon>Coniochaetales</taxon>
        <taxon>Coniochaetaceae</taxon>
        <taxon>Coniochaeta</taxon>
    </lineage>
</organism>
<accession>A0A1J7IYK4</accession>
<gene>
    <name evidence="1" type="ORF">CONLIGDRAFT_629940</name>
</gene>
<dbReference type="EMBL" id="KV875095">
    <property type="protein sequence ID" value="OIW32243.1"/>
    <property type="molecule type" value="Genomic_DNA"/>
</dbReference>
<keyword evidence="2" id="KW-1185">Reference proteome</keyword>
<protein>
    <submittedName>
        <fullName evidence="1">Uncharacterized protein</fullName>
    </submittedName>
</protein>
<evidence type="ECO:0000313" key="2">
    <source>
        <dbReference type="Proteomes" id="UP000182658"/>
    </source>
</evidence>
<dbReference type="InParanoid" id="A0A1J7IYK4"/>
<proteinExistence type="predicted"/>
<dbReference type="AlphaFoldDB" id="A0A1J7IYK4"/>
<sequence length="89" mass="9649">MPGSQMRVAKRAEAAFSAIFLVVPSPGRNPRWLRVAWRYCRSAAFLNVGIPTGKDLVRRPAPADDVSAVLCTVLWYSTGMSASLSLALV</sequence>
<dbReference type="Proteomes" id="UP000182658">
    <property type="component" value="Unassembled WGS sequence"/>
</dbReference>
<name>A0A1J7IYK4_9PEZI</name>
<reference evidence="1 2" key="1">
    <citation type="submission" date="2016-10" db="EMBL/GenBank/DDBJ databases">
        <title>Draft genome sequence of Coniochaeta ligniaria NRRL30616, a lignocellulolytic fungus for bioabatement of inhibitors in plant biomass hydrolysates.</title>
        <authorList>
            <consortium name="DOE Joint Genome Institute"/>
            <person name="Jimenez D.J."/>
            <person name="Hector R.E."/>
            <person name="Riley R."/>
            <person name="Sun H."/>
            <person name="Grigoriev I.V."/>
            <person name="Van Elsas J.D."/>
            <person name="Nichols N.N."/>
        </authorList>
    </citation>
    <scope>NUCLEOTIDE SEQUENCE [LARGE SCALE GENOMIC DNA]</scope>
    <source>
        <strain evidence="1 2">NRRL 30616</strain>
    </source>
</reference>